<evidence type="ECO:0000256" key="2">
    <source>
        <dbReference type="SAM" id="SignalP"/>
    </source>
</evidence>
<sequence length="66" mass="7032">MIWFLLALGLVAALGPLAGADSRDSRDWQPATAFADRFPVRKSGSRARRAAARERAAAHRTAPTAG</sequence>
<name>A0A852UXR8_9ACTN</name>
<evidence type="ECO:0000313" key="4">
    <source>
        <dbReference type="Proteomes" id="UP000576393"/>
    </source>
</evidence>
<dbReference type="AlphaFoldDB" id="A0A852UXR8"/>
<reference evidence="3 4" key="1">
    <citation type="submission" date="2020-07" db="EMBL/GenBank/DDBJ databases">
        <title>Sequencing the genomes of 1000 actinobacteria strains.</title>
        <authorList>
            <person name="Klenk H.-P."/>
        </authorList>
    </citation>
    <scope>NUCLEOTIDE SEQUENCE [LARGE SCALE GENOMIC DNA]</scope>
    <source>
        <strain evidence="3 4">DSM 45763</strain>
    </source>
</reference>
<feature type="signal peptide" evidence="2">
    <location>
        <begin position="1"/>
        <end position="20"/>
    </location>
</feature>
<feature type="chain" id="PRO_5039656430" evidence="2">
    <location>
        <begin position="21"/>
        <end position="66"/>
    </location>
</feature>
<comment type="caution">
    <text evidence="3">The sequence shown here is derived from an EMBL/GenBank/DDBJ whole genome shotgun (WGS) entry which is preliminary data.</text>
</comment>
<protein>
    <submittedName>
        <fullName evidence="3">Uncharacterized protein</fullName>
    </submittedName>
</protein>
<dbReference type="Proteomes" id="UP000576393">
    <property type="component" value="Unassembled WGS sequence"/>
</dbReference>
<keyword evidence="2" id="KW-0732">Signal</keyword>
<accession>A0A852UXR8</accession>
<organism evidence="3 4">
    <name type="scientific">Streptosporangium sandarakinum</name>
    <dbReference type="NCBI Taxonomy" id="1260955"/>
    <lineage>
        <taxon>Bacteria</taxon>
        <taxon>Bacillati</taxon>
        <taxon>Actinomycetota</taxon>
        <taxon>Actinomycetes</taxon>
        <taxon>Streptosporangiales</taxon>
        <taxon>Streptosporangiaceae</taxon>
        <taxon>Streptosporangium</taxon>
    </lineage>
</organism>
<proteinExistence type="predicted"/>
<gene>
    <name evidence="3" type="ORF">HDA43_002013</name>
</gene>
<feature type="region of interest" description="Disordered" evidence="1">
    <location>
        <begin position="44"/>
        <end position="66"/>
    </location>
</feature>
<dbReference type="EMBL" id="JACCCO010000001">
    <property type="protein sequence ID" value="NYF39854.1"/>
    <property type="molecule type" value="Genomic_DNA"/>
</dbReference>
<keyword evidence="4" id="KW-1185">Reference proteome</keyword>
<evidence type="ECO:0000313" key="3">
    <source>
        <dbReference type="EMBL" id="NYF39854.1"/>
    </source>
</evidence>
<evidence type="ECO:0000256" key="1">
    <source>
        <dbReference type="SAM" id="MobiDB-lite"/>
    </source>
</evidence>